<dbReference type="Gene3D" id="1.10.1390.10">
    <property type="match status" value="1"/>
</dbReference>
<dbReference type="NCBIfam" id="NF001211">
    <property type="entry name" value="PRK00179.1"/>
    <property type="match status" value="1"/>
</dbReference>
<comment type="pathway">
    <text evidence="1 9">Carbohydrate degradation; glycolysis; D-glyceraldehyde 3-phosphate and glycerone phosphate from D-glucose: step 2/4.</text>
</comment>
<evidence type="ECO:0000256" key="9">
    <source>
        <dbReference type="RuleBase" id="RU000612"/>
    </source>
</evidence>
<dbReference type="CDD" id="cd05015">
    <property type="entry name" value="SIS_PGI_1"/>
    <property type="match status" value="1"/>
</dbReference>
<dbReference type="InterPro" id="IPR001672">
    <property type="entry name" value="G6P_Isomerase"/>
</dbReference>
<dbReference type="FunFam" id="3.40.50.10490:FF:000018">
    <property type="entry name" value="Glucose-6-phosphate isomerase"/>
    <property type="match status" value="1"/>
</dbReference>
<comment type="similarity">
    <text evidence="2 9">Belongs to the GPI family.</text>
</comment>
<dbReference type="GO" id="GO:0048029">
    <property type="term" value="F:monosaccharide binding"/>
    <property type="evidence" value="ECO:0007669"/>
    <property type="project" value="TreeGrafter"/>
</dbReference>
<keyword evidence="5" id="KW-0963">Cytoplasm</keyword>
<dbReference type="CDD" id="cd05016">
    <property type="entry name" value="SIS_PGI_2"/>
    <property type="match status" value="1"/>
</dbReference>
<dbReference type="InterPro" id="IPR035476">
    <property type="entry name" value="SIS_PGI_1"/>
</dbReference>
<dbReference type="GO" id="GO:0051156">
    <property type="term" value="P:glucose 6-phosphate metabolic process"/>
    <property type="evidence" value="ECO:0007669"/>
    <property type="project" value="TreeGrafter"/>
</dbReference>
<sequence length="554" mass="60427">MISETNEWKRLLAHATAVQGTHLRQLLKDEARNAALVAEHNGITLDYSRQNATLETIDLLFDLAEKAQLRQKLSSIASGEHVNKTEDRAVMHMALRSPANKPMYVDGRNVVEDVHEVLTSIRKFSDRVRSGEAHGATGKKLVNVISIGIGGSYLGPEYVFEALKHEKVAKAAAEGRTLRFLANVDPVDAARAVEGLNPEDTLVVVVSKTFTTAETMLNARTLRKWLVDGLAAKGVSQADAVRHHMIAVSAAVPKAQEFGIAPENVFGFWDWVGGRYSVCSAVGIVPLALHYGSDITDSFLAGAHDVDQHLLNAPLRENLPVLLGLLGVWNSSFLGHTSRALLPYAQGLLRFAAHIQQVDMESNGKRVNVEGVTLPFAAGEINFGEPGTNGQHSFYQLIHQGRVVPCDFIAFCKSQTPVELQGEKVSNHDELMSNFFAQPDALANGKTIEELTAEGVSESLRPHKMFPGNRPSISLLFHGHLNAFACGQLLALYEHRTVVQGAIWGLNSFDQWGVELGKVLATQVRNQLNASRTKKAEISGFNSSTTALLKLYLA</sequence>
<dbReference type="InterPro" id="IPR023096">
    <property type="entry name" value="G6P_Isomerase_C"/>
</dbReference>
<dbReference type="FunFam" id="3.40.50.10490:FF:000048">
    <property type="entry name" value="Glucose-6-phosphate isomerase"/>
    <property type="match status" value="1"/>
</dbReference>
<dbReference type="PRINTS" id="PR00662">
    <property type="entry name" value="G6PISOMERASE"/>
</dbReference>
<dbReference type="GO" id="GO:0004347">
    <property type="term" value="F:glucose-6-phosphate isomerase activity"/>
    <property type="evidence" value="ECO:0007669"/>
    <property type="project" value="UniProtKB-EC"/>
</dbReference>
<evidence type="ECO:0000313" key="11">
    <source>
        <dbReference type="Proteomes" id="UP000243217"/>
    </source>
</evidence>
<protein>
    <recommendedName>
        <fullName evidence="3 9">Glucose-6-phosphate isomerase</fullName>
        <ecNumber evidence="3 9">5.3.1.9</ecNumber>
    </recommendedName>
</protein>
<dbReference type="InterPro" id="IPR046348">
    <property type="entry name" value="SIS_dom_sf"/>
</dbReference>
<dbReference type="PROSITE" id="PS00765">
    <property type="entry name" value="P_GLUCOSE_ISOMERASE_1"/>
    <property type="match status" value="1"/>
</dbReference>
<evidence type="ECO:0000256" key="1">
    <source>
        <dbReference type="ARBA" id="ARBA00004926"/>
    </source>
</evidence>
<dbReference type="GO" id="GO:0006094">
    <property type="term" value="P:gluconeogenesis"/>
    <property type="evidence" value="ECO:0007669"/>
    <property type="project" value="UniProtKB-KW"/>
</dbReference>
<dbReference type="OrthoDB" id="5831190at2759"/>
<dbReference type="PROSITE" id="PS00174">
    <property type="entry name" value="P_GLUCOSE_ISOMERASE_2"/>
    <property type="match status" value="1"/>
</dbReference>
<dbReference type="STRING" id="74557.A0A1V9ZYZ2"/>
<keyword evidence="11" id="KW-1185">Reference proteome</keyword>
<dbReference type="EMBL" id="JNBS01000952">
    <property type="protein sequence ID" value="OQS03226.1"/>
    <property type="molecule type" value="Genomic_DNA"/>
</dbReference>
<keyword evidence="4 9" id="KW-0312">Gluconeogenesis</keyword>
<dbReference type="UniPathway" id="UPA00109">
    <property type="reaction ID" value="UER00181"/>
</dbReference>
<evidence type="ECO:0000256" key="2">
    <source>
        <dbReference type="ARBA" id="ARBA00006604"/>
    </source>
</evidence>
<evidence type="ECO:0000256" key="6">
    <source>
        <dbReference type="ARBA" id="ARBA00023152"/>
    </source>
</evidence>
<evidence type="ECO:0000256" key="3">
    <source>
        <dbReference type="ARBA" id="ARBA00011952"/>
    </source>
</evidence>
<dbReference type="AlphaFoldDB" id="A0A1V9ZYZ2"/>
<gene>
    <name evidence="10" type="ORF">THRCLA_04473</name>
</gene>
<name>A0A1V9ZYZ2_9STRA</name>
<evidence type="ECO:0000313" key="10">
    <source>
        <dbReference type="EMBL" id="OQS03226.1"/>
    </source>
</evidence>
<dbReference type="HAMAP" id="MF_00473">
    <property type="entry name" value="G6P_isomerase"/>
    <property type="match status" value="1"/>
</dbReference>
<dbReference type="FunFam" id="3.40.50.10490:FF:000031">
    <property type="entry name" value="Glucose-6-phosphate isomerase"/>
    <property type="match status" value="1"/>
</dbReference>
<evidence type="ECO:0000256" key="5">
    <source>
        <dbReference type="ARBA" id="ARBA00022490"/>
    </source>
</evidence>
<dbReference type="EC" id="5.3.1.9" evidence="3 9"/>
<dbReference type="PANTHER" id="PTHR11469:SF1">
    <property type="entry name" value="GLUCOSE-6-PHOSPHATE ISOMERASE"/>
    <property type="match status" value="1"/>
</dbReference>
<comment type="catalytic activity">
    <reaction evidence="8 9">
        <text>alpha-D-glucose 6-phosphate = beta-D-fructose 6-phosphate</text>
        <dbReference type="Rhea" id="RHEA:11816"/>
        <dbReference type="ChEBI" id="CHEBI:57634"/>
        <dbReference type="ChEBI" id="CHEBI:58225"/>
        <dbReference type="EC" id="5.3.1.9"/>
    </reaction>
</comment>
<organism evidence="10 11">
    <name type="scientific">Thraustotheca clavata</name>
    <dbReference type="NCBI Taxonomy" id="74557"/>
    <lineage>
        <taxon>Eukaryota</taxon>
        <taxon>Sar</taxon>
        <taxon>Stramenopiles</taxon>
        <taxon>Oomycota</taxon>
        <taxon>Saprolegniomycetes</taxon>
        <taxon>Saprolegniales</taxon>
        <taxon>Achlyaceae</taxon>
        <taxon>Thraustotheca</taxon>
    </lineage>
</organism>
<dbReference type="InterPro" id="IPR035482">
    <property type="entry name" value="SIS_PGI_2"/>
</dbReference>
<evidence type="ECO:0000256" key="8">
    <source>
        <dbReference type="ARBA" id="ARBA00029321"/>
    </source>
</evidence>
<dbReference type="SUPFAM" id="SSF53697">
    <property type="entry name" value="SIS domain"/>
    <property type="match status" value="1"/>
</dbReference>
<dbReference type="GO" id="GO:0006096">
    <property type="term" value="P:glycolytic process"/>
    <property type="evidence" value="ECO:0007669"/>
    <property type="project" value="UniProtKB-UniPathway"/>
</dbReference>
<dbReference type="Gene3D" id="3.40.50.10490">
    <property type="entry name" value="Glucose-6-phosphate isomerase like protein, domain 1"/>
    <property type="match status" value="2"/>
</dbReference>
<proteinExistence type="inferred from homology"/>
<comment type="caution">
    <text evidence="10">The sequence shown here is derived from an EMBL/GenBank/DDBJ whole genome shotgun (WGS) entry which is preliminary data.</text>
</comment>
<keyword evidence="6 9" id="KW-0324">Glycolysis</keyword>
<dbReference type="Pfam" id="PF00342">
    <property type="entry name" value="PGI"/>
    <property type="match status" value="1"/>
</dbReference>
<evidence type="ECO:0000256" key="7">
    <source>
        <dbReference type="ARBA" id="ARBA00023235"/>
    </source>
</evidence>
<dbReference type="PROSITE" id="PS51463">
    <property type="entry name" value="P_GLUCOSE_ISOMERASE_3"/>
    <property type="match status" value="1"/>
</dbReference>
<dbReference type="GO" id="GO:0097367">
    <property type="term" value="F:carbohydrate derivative binding"/>
    <property type="evidence" value="ECO:0007669"/>
    <property type="project" value="InterPro"/>
</dbReference>
<dbReference type="GO" id="GO:0005829">
    <property type="term" value="C:cytosol"/>
    <property type="evidence" value="ECO:0007669"/>
    <property type="project" value="TreeGrafter"/>
</dbReference>
<dbReference type="PANTHER" id="PTHR11469">
    <property type="entry name" value="GLUCOSE-6-PHOSPHATE ISOMERASE"/>
    <property type="match status" value="1"/>
</dbReference>
<keyword evidence="7 9" id="KW-0413">Isomerase</keyword>
<dbReference type="InterPro" id="IPR018189">
    <property type="entry name" value="Phosphoglucose_isomerase_CS"/>
</dbReference>
<reference evidence="10 11" key="1">
    <citation type="journal article" date="2014" name="Genome Biol. Evol.">
        <title>The secreted proteins of Achlya hypogyna and Thraustotheca clavata identify the ancestral oomycete secretome and reveal gene acquisitions by horizontal gene transfer.</title>
        <authorList>
            <person name="Misner I."/>
            <person name="Blouin N."/>
            <person name="Leonard G."/>
            <person name="Richards T.A."/>
            <person name="Lane C.E."/>
        </authorList>
    </citation>
    <scope>NUCLEOTIDE SEQUENCE [LARGE SCALE GENOMIC DNA]</scope>
    <source>
        <strain evidence="10 11">ATCC 34112</strain>
    </source>
</reference>
<accession>A0A1V9ZYZ2</accession>
<evidence type="ECO:0000256" key="4">
    <source>
        <dbReference type="ARBA" id="ARBA00022432"/>
    </source>
</evidence>
<dbReference type="Proteomes" id="UP000243217">
    <property type="component" value="Unassembled WGS sequence"/>
</dbReference>